<reference evidence="2 3" key="1">
    <citation type="submission" date="2014-02" db="EMBL/GenBank/DDBJ databases">
        <title>The genome sequence of Colletotrichum salicis CBS 607.94.</title>
        <authorList>
            <person name="Baroncelli R."/>
            <person name="Thon M.R."/>
        </authorList>
    </citation>
    <scope>NUCLEOTIDE SEQUENCE [LARGE SCALE GENOMIC DNA]</scope>
    <source>
        <strain evidence="2 3">CBS 607.94</strain>
    </source>
</reference>
<name>A0A135UGS4_9PEZI</name>
<dbReference type="Proteomes" id="UP000070121">
    <property type="component" value="Unassembled WGS sequence"/>
</dbReference>
<keyword evidence="1" id="KW-0175">Coiled coil</keyword>
<evidence type="ECO:0000313" key="2">
    <source>
        <dbReference type="EMBL" id="KXH59585.1"/>
    </source>
</evidence>
<protein>
    <submittedName>
        <fullName evidence="2">Uncharacterized protein</fullName>
    </submittedName>
</protein>
<accession>A0A135UGS4</accession>
<feature type="coiled-coil region" evidence="1">
    <location>
        <begin position="78"/>
        <end position="126"/>
    </location>
</feature>
<comment type="caution">
    <text evidence="2">The sequence shown here is derived from an EMBL/GenBank/DDBJ whole genome shotgun (WGS) entry which is preliminary data.</text>
</comment>
<gene>
    <name evidence="2" type="ORF">CSAL01_10298</name>
</gene>
<evidence type="ECO:0000256" key="1">
    <source>
        <dbReference type="SAM" id="Coils"/>
    </source>
</evidence>
<dbReference type="EMBL" id="JFFI01001486">
    <property type="protein sequence ID" value="KXH59585.1"/>
    <property type="molecule type" value="Genomic_DNA"/>
</dbReference>
<organism evidence="2 3">
    <name type="scientific">Colletotrichum salicis</name>
    <dbReference type="NCBI Taxonomy" id="1209931"/>
    <lineage>
        <taxon>Eukaryota</taxon>
        <taxon>Fungi</taxon>
        <taxon>Dikarya</taxon>
        <taxon>Ascomycota</taxon>
        <taxon>Pezizomycotina</taxon>
        <taxon>Sordariomycetes</taxon>
        <taxon>Hypocreomycetidae</taxon>
        <taxon>Glomerellales</taxon>
        <taxon>Glomerellaceae</taxon>
        <taxon>Colletotrichum</taxon>
        <taxon>Colletotrichum acutatum species complex</taxon>
    </lineage>
</organism>
<dbReference type="AlphaFoldDB" id="A0A135UGS4"/>
<proteinExistence type="predicted"/>
<evidence type="ECO:0000313" key="3">
    <source>
        <dbReference type="Proteomes" id="UP000070121"/>
    </source>
</evidence>
<keyword evidence="3" id="KW-1185">Reference proteome</keyword>
<sequence length="131" mass="14623">MADDNDKTHNAVGDTASGFIPRPELPVTFVQTEPHRLYVNGRYEYTQRFVSLDAVPSPGARLNAAIEYEDHQTTADKLEAMGQLCDELHRENQEQAEEIAKLARDKAELAKEIAKKSQKLAALAQEFALLV</sequence>